<sequence>MSQIHFGDVVDIKMADGSTIKGLVVGSNNTIREGHKVPCAYVVEGNPNGAVPLFTEVIPGVGVALLDTLFTPLRDRLTREGHKIDESRHEDVGRRIRYQFGG</sequence>
<dbReference type="AlphaFoldDB" id="A0A7W8AD22"/>
<dbReference type="RefSeq" id="WP_184973596.1">
    <property type="nucleotide sequence ID" value="NZ_JACHIN010000020.1"/>
</dbReference>
<protein>
    <submittedName>
        <fullName evidence="1">Uncharacterized protein</fullName>
    </submittedName>
</protein>
<evidence type="ECO:0000313" key="2">
    <source>
        <dbReference type="Proteomes" id="UP000568380"/>
    </source>
</evidence>
<evidence type="ECO:0000313" key="1">
    <source>
        <dbReference type="EMBL" id="MBB5084014.1"/>
    </source>
</evidence>
<dbReference type="Proteomes" id="UP000568380">
    <property type="component" value="Unassembled WGS sequence"/>
</dbReference>
<proteinExistence type="predicted"/>
<accession>A0A7W8AD22</accession>
<dbReference type="EMBL" id="JACHIN010000020">
    <property type="protein sequence ID" value="MBB5084014.1"/>
    <property type="molecule type" value="Genomic_DNA"/>
</dbReference>
<reference evidence="1 2" key="1">
    <citation type="submission" date="2020-08" db="EMBL/GenBank/DDBJ databases">
        <title>Genomic Encyclopedia of Type Strains, Phase IV (KMG-IV): sequencing the most valuable type-strain genomes for metagenomic binning, comparative biology and taxonomic classification.</title>
        <authorList>
            <person name="Goeker M."/>
        </authorList>
    </citation>
    <scope>NUCLEOTIDE SEQUENCE [LARGE SCALE GENOMIC DNA]</scope>
    <source>
        <strain evidence="1 2">DSM 45385</strain>
    </source>
</reference>
<comment type="caution">
    <text evidence="1">The sequence shown here is derived from an EMBL/GenBank/DDBJ whole genome shotgun (WGS) entry which is preliminary data.</text>
</comment>
<name>A0A7W8AD22_9ACTN</name>
<organism evidence="1 2">
    <name type="scientific">Nonomuraea endophytica</name>
    <dbReference type="NCBI Taxonomy" id="714136"/>
    <lineage>
        <taxon>Bacteria</taxon>
        <taxon>Bacillati</taxon>
        <taxon>Actinomycetota</taxon>
        <taxon>Actinomycetes</taxon>
        <taxon>Streptosporangiales</taxon>
        <taxon>Streptosporangiaceae</taxon>
        <taxon>Nonomuraea</taxon>
    </lineage>
</organism>
<keyword evidence="2" id="KW-1185">Reference proteome</keyword>
<gene>
    <name evidence="1" type="ORF">HNR40_009522</name>
</gene>